<evidence type="ECO:0000256" key="5">
    <source>
        <dbReference type="ARBA" id="ARBA00022989"/>
    </source>
</evidence>
<feature type="transmembrane region" description="Helical" evidence="7">
    <location>
        <begin position="144"/>
        <end position="161"/>
    </location>
</feature>
<evidence type="ECO:0000256" key="2">
    <source>
        <dbReference type="ARBA" id="ARBA00009096"/>
    </source>
</evidence>
<dbReference type="InterPro" id="IPR033118">
    <property type="entry name" value="EXPERA"/>
</dbReference>
<organism evidence="9 10">
    <name type="scientific">Bifiguratus adelaidae</name>
    <dbReference type="NCBI Taxonomy" id="1938954"/>
    <lineage>
        <taxon>Eukaryota</taxon>
        <taxon>Fungi</taxon>
        <taxon>Fungi incertae sedis</taxon>
        <taxon>Mucoromycota</taxon>
        <taxon>Mucoromycotina</taxon>
        <taxon>Endogonomycetes</taxon>
        <taxon>Endogonales</taxon>
        <taxon>Endogonales incertae sedis</taxon>
        <taxon>Bifiguratus</taxon>
    </lineage>
</organism>
<keyword evidence="10" id="KW-1185">Reference proteome</keyword>
<keyword evidence="5 7" id="KW-1133">Transmembrane helix</keyword>
<comment type="similarity">
    <text evidence="2">Belongs to the TMEM97/sigma-2 receptor family.</text>
</comment>
<dbReference type="AlphaFoldDB" id="A0A261XYK8"/>
<feature type="transmembrane region" description="Helical" evidence="7">
    <location>
        <begin position="21"/>
        <end position="43"/>
    </location>
</feature>
<feature type="transmembrane region" description="Helical" evidence="7">
    <location>
        <begin position="72"/>
        <end position="93"/>
    </location>
</feature>
<dbReference type="PANTHER" id="PTHR31204:SF1">
    <property type="entry name" value="SIGMA INTRACELLULAR RECEPTOR 2"/>
    <property type="match status" value="1"/>
</dbReference>
<feature type="transmembrane region" description="Helical" evidence="7">
    <location>
        <begin position="105"/>
        <end position="124"/>
    </location>
</feature>
<evidence type="ECO:0000256" key="4">
    <source>
        <dbReference type="ARBA" id="ARBA00022824"/>
    </source>
</evidence>
<proteinExistence type="inferred from homology"/>
<evidence type="ECO:0000256" key="7">
    <source>
        <dbReference type="PIRNR" id="PIRNR031032"/>
    </source>
</evidence>
<reference evidence="9 10" key="1">
    <citation type="journal article" date="2017" name="Mycologia">
        <title>Bifiguratus adelaidae, gen. et sp. nov., a new member of Mucoromycotina in endophytic and soil-dwelling habitats.</title>
        <authorList>
            <person name="Torres-Cruz T.J."/>
            <person name="Billingsley Tobias T.L."/>
            <person name="Almatruk M."/>
            <person name="Hesse C."/>
            <person name="Kuske C.R."/>
            <person name="Desiro A."/>
            <person name="Benucci G.M."/>
            <person name="Bonito G."/>
            <person name="Stajich J.E."/>
            <person name="Dunlap C."/>
            <person name="Arnold A.E."/>
            <person name="Porras-Alfaro A."/>
        </authorList>
    </citation>
    <scope>NUCLEOTIDE SEQUENCE [LARGE SCALE GENOMIC DNA]</scope>
    <source>
        <strain evidence="9 10">AZ0501</strain>
    </source>
</reference>
<feature type="domain" description="EXPERA" evidence="8">
    <location>
        <begin position="19"/>
        <end position="160"/>
    </location>
</feature>
<evidence type="ECO:0000259" key="8">
    <source>
        <dbReference type="PROSITE" id="PS51751"/>
    </source>
</evidence>
<dbReference type="PROSITE" id="PS51751">
    <property type="entry name" value="EXPERA"/>
    <property type="match status" value="1"/>
</dbReference>
<evidence type="ECO:0000256" key="3">
    <source>
        <dbReference type="ARBA" id="ARBA00022692"/>
    </source>
</evidence>
<evidence type="ECO:0000313" key="10">
    <source>
        <dbReference type="Proteomes" id="UP000242875"/>
    </source>
</evidence>
<keyword evidence="6 7" id="KW-0472">Membrane</keyword>
<name>A0A261XYK8_9FUNG</name>
<dbReference type="Proteomes" id="UP000242875">
    <property type="component" value="Unassembled WGS sequence"/>
</dbReference>
<dbReference type="GO" id="GO:0005789">
    <property type="term" value="C:endoplasmic reticulum membrane"/>
    <property type="evidence" value="ECO:0007669"/>
    <property type="project" value="UniProtKB-SubCell"/>
</dbReference>
<evidence type="ECO:0000256" key="6">
    <source>
        <dbReference type="ARBA" id="ARBA00023136"/>
    </source>
</evidence>
<dbReference type="OrthoDB" id="433124at2759"/>
<dbReference type="PIRSF" id="PIRSF031032">
    <property type="entry name" value="TMP_97_prd"/>
    <property type="match status" value="1"/>
</dbReference>
<comment type="subcellular location">
    <subcellularLocation>
        <location evidence="1">Endoplasmic reticulum membrane</location>
        <topology evidence="1">Multi-pass membrane protein</topology>
    </subcellularLocation>
</comment>
<dbReference type="InterPro" id="IPR016964">
    <property type="entry name" value="Sigma2_recept"/>
</dbReference>
<gene>
    <name evidence="9" type="ORF">BZG36_04001</name>
</gene>
<protein>
    <recommendedName>
        <fullName evidence="7">Efficient mitochondria targeting-associated protein 19</fullName>
    </recommendedName>
</protein>
<evidence type="ECO:0000256" key="1">
    <source>
        <dbReference type="ARBA" id="ARBA00004477"/>
    </source>
</evidence>
<sequence length="180" mass="20697">MGLPITPSIKARPFSERSLDILYFSYILTHIPATIILDIPHILPEHLVPSGVQLFRQWYVSNYKDPFIGGGAGIWFSSFIVCEALFQLPFFVWSLSQLWNDSKRVRPAMVVYSTHAITTLVPIIGELTFNRRGVFALTQSERTLLFAFYLPYLLIPLVMLIDSYRQVLRSESVDKDKKLE</sequence>
<dbReference type="Pfam" id="PF05241">
    <property type="entry name" value="EBP"/>
    <property type="match status" value="1"/>
</dbReference>
<dbReference type="InterPro" id="IPR051987">
    <property type="entry name" value="Sigma-2_receptor-like"/>
</dbReference>
<keyword evidence="3 7" id="KW-0812">Transmembrane</keyword>
<comment type="caution">
    <text evidence="9">The sequence shown here is derived from an EMBL/GenBank/DDBJ whole genome shotgun (WGS) entry which is preliminary data.</text>
</comment>
<evidence type="ECO:0000313" key="9">
    <source>
        <dbReference type="EMBL" id="OZJ03398.1"/>
    </source>
</evidence>
<dbReference type="PANTHER" id="PTHR31204">
    <property type="entry name" value="SIGMA INTRACELLULAR RECEPTOR 2"/>
    <property type="match status" value="1"/>
</dbReference>
<accession>A0A261XYK8</accession>
<dbReference type="EMBL" id="MVBO01000087">
    <property type="protein sequence ID" value="OZJ03398.1"/>
    <property type="molecule type" value="Genomic_DNA"/>
</dbReference>
<keyword evidence="4 7" id="KW-0256">Endoplasmic reticulum</keyword>